<sequence>MAADIISPLLTLRKINESQEEMAYITKMRNAIEFQIANKIDYEYLQNIFTHVILLNENEMTELRICLDHALRKVVKSHVLMRNTKPFVKWKTIRIDNSGFPKRRNQGHDRITERRNQGHDRITE</sequence>
<protein>
    <submittedName>
        <fullName evidence="2">Uncharacterized protein</fullName>
    </submittedName>
</protein>
<comment type="caution">
    <text evidence="2">The sequence shown here is derived from an EMBL/GenBank/DDBJ whole genome shotgun (WGS) entry which is preliminary data.</text>
</comment>
<reference evidence="2" key="1">
    <citation type="submission" date="2020-08" db="EMBL/GenBank/DDBJ databases">
        <title>Multicomponent nature underlies the extraordinary mechanical properties of spider dragline silk.</title>
        <authorList>
            <person name="Kono N."/>
            <person name="Nakamura H."/>
            <person name="Mori M."/>
            <person name="Yoshida Y."/>
            <person name="Ohtoshi R."/>
            <person name="Malay A.D."/>
            <person name="Moran D.A.P."/>
            <person name="Tomita M."/>
            <person name="Numata K."/>
            <person name="Arakawa K."/>
        </authorList>
    </citation>
    <scope>NUCLEOTIDE SEQUENCE</scope>
</reference>
<dbReference type="EMBL" id="BMAW01114172">
    <property type="protein sequence ID" value="GFT60579.1"/>
    <property type="molecule type" value="Genomic_DNA"/>
</dbReference>
<feature type="region of interest" description="Disordered" evidence="1">
    <location>
        <begin position="98"/>
        <end position="124"/>
    </location>
</feature>
<feature type="non-terminal residue" evidence="2">
    <location>
        <position position="1"/>
    </location>
</feature>
<gene>
    <name evidence="2" type="primary">NCL1_56917</name>
    <name evidence="2" type="ORF">NPIL_371401</name>
</gene>
<name>A0A8X6TYQ3_NEPPI</name>
<evidence type="ECO:0000313" key="3">
    <source>
        <dbReference type="Proteomes" id="UP000887013"/>
    </source>
</evidence>
<organism evidence="2 3">
    <name type="scientific">Nephila pilipes</name>
    <name type="common">Giant wood spider</name>
    <name type="synonym">Nephila maculata</name>
    <dbReference type="NCBI Taxonomy" id="299642"/>
    <lineage>
        <taxon>Eukaryota</taxon>
        <taxon>Metazoa</taxon>
        <taxon>Ecdysozoa</taxon>
        <taxon>Arthropoda</taxon>
        <taxon>Chelicerata</taxon>
        <taxon>Arachnida</taxon>
        <taxon>Araneae</taxon>
        <taxon>Araneomorphae</taxon>
        <taxon>Entelegynae</taxon>
        <taxon>Araneoidea</taxon>
        <taxon>Nephilidae</taxon>
        <taxon>Nephila</taxon>
    </lineage>
</organism>
<keyword evidence="3" id="KW-1185">Reference proteome</keyword>
<dbReference type="OrthoDB" id="10375105at2759"/>
<evidence type="ECO:0000256" key="1">
    <source>
        <dbReference type="SAM" id="MobiDB-lite"/>
    </source>
</evidence>
<feature type="compositionally biased region" description="Basic and acidic residues" evidence="1">
    <location>
        <begin position="106"/>
        <end position="124"/>
    </location>
</feature>
<dbReference type="AlphaFoldDB" id="A0A8X6TYQ3"/>
<proteinExistence type="predicted"/>
<accession>A0A8X6TYQ3</accession>
<evidence type="ECO:0000313" key="2">
    <source>
        <dbReference type="EMBL" id="GFT60579.1"/>
    </source>
</evidence>
<dbReference type="Proteomes" id="UP000887013">
    <property type="component" value="Unassembled WGS sequence"/>
</dbReference>